<keyword evidence="3" id="KW-1185">Reference proteome</keyword>
<evidence type="ECO:0000256" key="1">
    <source>
        <dbReference type="SAM" id="MobiDB-lite"/>
    </source>
</evidence>
<name>A0ABR2IPK7_9EUKA</name>
<proteinExistence type="predicted"/>
<feature type="compositionally biased region" description="Polar residues" evidence="1">
    <location>
        <begin position="128"/>
        <end position="140"/>
    </location>
</feature>
<feature type="compositionally biased region" description="Low complexity" evidence="1">
    <location>
        <begin position="156"/>
        <end position="184"/>
    </location>
</feature>
<feature type="compositionally biased region" description="Pro residues" evidence="1">
    <location>
        <begin position="114"/>
        <end position="126"/>
    </location>
</feature>
<evidence type="ECO:0000313" key="3">
    <source>
        <dbReference type="Proteomes" id="UP001470230"/>
    </source>
</evidence>
<feature type="compositionally biased region" description="Low complexity" evidence="1">
    <location>
        <begin position="218"/>
        <end position="240"/>
    </location>
</feature>
<feature type="compositionally biased region" description="Low complexity" evidence="1">
    <location>
        <begin position="282"/>
        <end position="312"/>
    </location>
</feature>
<feature type="compositionally biased region" description="Polar residues" evidence="1">
    <location>
        <begin position="257"/>
        <end position="281"/>
    </location>
</feature>
<comment type="caution">
    <text evidence="2">The sequence shown here is derived from an EMBL/GenBank/DDBJ whole genome shotgun (WGS) entry which is preliminary data.</text>
</comment>
<dbReference type="EMBL" id="JAPFFF010000015">
    <property type="protein sequence ID" value="KAK8866371.1"/>
    <property type="molecule type" value="Genomic_DNA"/>
</dbReference>
<dbReference type="Pfam" id="PF04749">
    <property type="entry name" value="PLAC8"/>
    <property type="match status" value="1"/>
</dbReference>
<feature type="region of interest" description="Disordered" evidence="1">
    <location>
        <begin position="205"/>
        <end position="326"/>
    </location>
</feature>
<dbReference type="NCBIfam" id="TIGR01571">
    <property type="entry name" value="A_thal_Cys_rich"/>
    <property type="match status" value="1"/>
</dbReference>
<feature type="region of interest" description="Disordered" evidence="1">
    <location>
        <begin position="105"/>
        <end position="184"/>
    </location>
</feature>
<protein>
    <submittedName>
        <fullName evidence="2">Uncharacterized protein</fullName>
    </submittedName>
</protein>
<organism evidence="2 3">
    <name type="scientific">Tritrichomonas musculus</name>
    <dbReference type="NCBI Taxonomy" id="1915356"/>
    <lineage>
        <taxon>Eukaryota</taxon>
        <taxon>Metamonada</taxon>
        <taxon>Parabasalia</taxon>
        <taxon>Tritrichomonadida</taxon>
        <taxon>Tritrichomonadidae</taxon>
        <taxon>Tritrichomonas</taxon>
    </lineage>
</organism>
<dbReference type="PANTHER" id="PTHR15907">
    <property type="entry name" value="DUF614 FAMILY PROTEIN-RELATED"/>
    <property type="match status" value="1"/>
</dbReference>
<dbReference type="InterPro" id="IPR006461">
    <property type="entry name" value="PLAC_motif_containing"/>
</dbReference>
<feature type="compositionally biased region" description="Polar residues" evidence="1">
    <location>
        <begin position="313"/>
        <end position="326"/>
    </location>
</feature>
<reference evidence="2 3" key="1">
    <citation type="submission" date="2024-04" db="EMBL/GenBank/DDBJ databases">
        <title>Tritrichomonas musculus Genome.</title>
        <authorList>
            <person name="Alves-Ferreira E."/>
            <person name="Grigg M."/>
            <person name="Lorenzi H."/>
            <person name="Galac M."/>
        </authorList>
    </citation>
    <scope>NUCLEOTIDE SEQUENCE [LARGE SCALE GENOMIC DNA]</scope>
    <source>
        <strain evidence="2 3">EAF2021</strain>
    </source>
</reference>
<feature type="compositionally biased region" description="Acidic residues" evidence="1">
    <location>
        <begin position="141"/>
        <end position="154"/>
    </location>
</feature>
<evidence type="ECO:0000313" key="2">
    <source>
        <dbReference type="EMBL" id="KAK8866371.1"/>
    </source>
</evidence>
<accession>A0ABR2IPK7</accession>
<sequence>MLKYTKACEKTKFENGLCVCCGECGTCCYTLFCYPCASGHAWADSRGETCALIHTCVCEVFIRSNIRHARNMPIKYCSDCCAHMFCPWCTLVQDIKEIKSIQAESQIEDEPKEVTPPPINIPPSPPNDQSTNNSSRSVSVQDDESSYSYEDDEPIPYYNGYPNQIQNPNPNPNLQQGYPSYPTMQGYPQYPFPQPYSGTPVYVIPAGTLPPQGQGSFPQIPSQQLIAQQQPIMQQQPVVQPHRHHKRSKNRDDSKNNKSTPHVQIQASPTNSQLSLKTAHQTPHSTHSNSSTHRTPHSNSSTHRTPHSTHSNYSTHRTPHSSSTKD</sequence>
<gene>
    <name evidence="2" type="ORF">M9Y10_009333</name>
</gene>
<dbReference type="Proteomes" id="UP001470230">
    <property type="component" value="Unassembled WGS sequence"/>
</dbReference>